<sequence length="148" mass="17201">MAHIVWFLTPLTCLHCSSHAGERETRLNTRDLNRDPESISVRPGELLEVGIQELKDAYLTLREPVGTEDIRALEQWDCPVCHWAQWARIVFRRVDPDHSRFMSAETVALTPEVLRDAHFLSPRIDFWVKTRTGEELEHILPLIKHLLS</sequence>
<accession>A0A7Y4IPF7</accession>
<evidence type="ECO:0000313" key="2">
    <source>
        <dbReference type="Proteomes" id="UP000533080"/>
    </source>
</evidence>
<name>A0A7Y4IPF7_MYXXA</name>
<reference evidence="1 2" key="1">
    <citation type="submission" date="2020-05" db="EMBL/GenBank/DDBJ databases">
        <authorList>
            <person name="Whitworth D."/>
        </authorList>
    </citation>
    <scope>NUCLEOTIDE SEQUENCE [LARGE SCALE GENOMIC DNA]</scope>
    <source>
        <strain evidence="1 2">AM005</strain>
    </source>
</reference>
<organism evidence="1 2">
    <name type="scientific">Myxococcus xanthus</name>
    <dbReference type="NCBI Taxonomy" id="34"/>
    <lineage>
        <taxon>Bacteria</taxon>
        <taxon>Pseudomonadati</taxon>
        <taxon>Myxococcota</taxon>
        <taxon>Myxococcia</taxon>
        <taxon>Myxococcales</taxon>
        <taxon>Cystobacterineae</taxon>
        <taxon>Myxococcaceae</taxon>
        <taxon>Myxococcus</taxon>
    </lineage>
</organism>
<dbReference type="EMBL" id="JABFNT010000157">
    <property type="protein sequence ID" value="NOJ82987.1"/>
    <property type="molecule type" value="Genomic_DNA"/>
</dbReference>
<evidence type="ECO:0000313" key="1">
    <source>
        <dbReference type="EMBL" id="NOJ82987.1"/>
    </source>
</evidence>
<dbReference type="AlphaFoldDB" id="A0A7Y4IPF7"/>
<protein>
    <submittedName>
        <fullName evidence="1">Uncharacterized protein</fullName>
    </submittedName>
</protein>
<gene>
    <name evidence="1" type="ORF">HNV28_32520</name>
</gene>
<dbReference type="Proteomes" id="UP000533080">
    <property type="component" value="Unassembled WGS sequence"/>
</dbReference>
<comment type="caution">
    <text evidence="1">The sequence shown here is derived from an EMBL/GenBank/DDBJ whole genome shotgun (WGS) entry which is preliminary data.</text>
</comment>
<proteinExistence type="predicted"/>
<dbReference type="RefSeq" id="WP_171444806.1">
    <property type="nucleotide sequence ID" value="NZ_JABFNS010000159.1"/>
</dbReference>